<dbReference type="Pfam" id="PF13374">
    <property type="entry name" value="TPR_10"/>
    <property type="match status" value="1"/>
</dbReference>
<sequence length="56" mass="6334">VKQDLASIFQNQGKYSEAEKLYNEGKYSDAEKRFSDVLQSYSKLLGPDHPRALAAK</sequence>
<dbReference type="EMBL" id="CAJVCH010057891">
    <property type="protein sequence ID" value="CAG7719006.1"/>
    <property type="molecule type" value="Genomic_DNA"/>
</dbReference>
<feature type="non-terminal residue" evidence="1">
    <location>
        <position position="1"/>
    </location>
</feature>
<comment type="caution">
    <text evidence="1">The sequence shown here is derived from an EMBL/GenBank/DDBJ whole genome shotgun (WGS) entry which is preliminary data.</text>
</comment>
<protein>
    <recommendedName>
        <fullName evidence="3">Tetratricopeptide repeat protein</fullName>
    </recommendedName>
</protein>
<evidence type="ECO:0000313" key="2">
    <source>
        <dbReference type="Proteomes" id="UP000708208"/>
    </source>
</evidence>
<reference evidence="1" key="1">
    <citation type="submission" date="2021-06" db="EMBL/GenBank/DDBJ databases">
        <authorList>
            <person name="Hodson N. C."/>
            <person name="Mongue J. A."/>
            <person name="Jaron S. K."/>
        </authorList>
    </citation>
    <scope>NUCLEOTIDE SEQUENCE</scope>
</reference>
<gene>
    <name evidence="1" type="ORF">AFUS01_LOCUS8355</name>
</gene>
<dbReference type="Proteomes" id="UP000708208">
    <property type="component" value="Unassembled WGS sequence"/>
</dbReference>
<evidence type="ECO:0008006" key="3">
    <source>
        <dbReference type="Google" id="ProtNLM"/>
    </source>
</evidence>
<proteinExistence type="predicted"/>
<keyword evidence="2" id="KW-1185">Reference proteome</keyword>
<evidence type="ECO:0000313" key="1">
    <source>
        <dbReference type="EMBL" id="CAG7719006.1"/>
    </source>
</evidence>
<dbReference type="OrthoDB" id="6145253at2759"/>
<accession>A0A8J2JG47</accession>
<dbReference type="AlphaFoldDB" id="A0A8J2JG47"/>
<name>A0A8J2JG47_9HEXA</name>
<organism evidence="1 2">
    <name type="scientific">Allacma fusca</name>
    <dbReference type="NCBI Taxonomy" id="39272"/>
    <lineage>
        <taxon>Eukaryota</taxon>
        <taxon>Metazoa</taxon>
        <taxon>Ecdysozoa</taxon>
        <taxon>Arthropoda</taxon>
        <taxon>Hexapoda</taxon>
        <taxon>Collembola</taxon>
        <taxon>Symphypleona</taxon>
        <taxon>Sminthuridae</taxon>
        <taxon>Allacma</taxon>
    </lineage>
</organism>
<feature type="non-terminal residue" evidence="1">
    <location>
        <position position="56"/>
    </location>
</feature>